<evidence type="ECO:0000256" key="4">
    <source>
        <dbReference type="ARBA" id="ARBA00022821"/>
    </source>
</evidence>
<dbReference type="Gene3D" id="1.10.10.10">
    <property type="entry name" value="Winged helix-like DNA-binding domain superfamily/Winged helix DNA-binding domain"/>
    <property type="match status" value="1"/>
</dbReference>
<evidence type="ECO:0000313" key="7">
    <source>
        <dbReference type="EMBL" id="PNX55165.1"/>
    </source>
</evidence>
<keyword evidence="5" id="KW-0067">ATP-binding</keyword>
<accession>A0A2K3JMA0</accession>
<protein>
    <submittedName>
        <fullName evidence="7">CC-NBS-LRR resistance protein</fullName>
    </submittedName>
</protein>
<dbReference type="InterPro" id="IPR042197">
    <property type="entry name" value="Apaf_helical"/>
</dbReference>
<dbReference type="FunFam" id="1.10.8.430:FF:000003">
    <property type="entry name" value="Probable disease resistance protein At5g66910"/>
    <property type="match status" value="1"/>
</dbReference>
<keyword evidence="3" id="KW-0547">Nucleotide-binding</keyword>
<dbReference type="EMBL" id="ASHM01070509">
    <property type="protein sequence ID" value="PNX55165.1"/>
    <property type="molecule type" value="Genomic_DNA"/>
</dbReference>
<sequence>MWKILITTPQKRVCPSMDCQKQIDLELLSEDESWNLFQKFARIDDERSKELHNVPRKICKECKGLPIAIKIVGSLFKQRKEIEWQQAYTELIASKASDDEDNATLCTKLSYDHLPTQNAKQIFLLCALFPAEKHTPTEDLVRYAVGLGETEKLSLKSMRSSISAVIKDLLDSCLVTRGSVKMHNTVRDAALWIANRSDNCKILVNVDKPLSTLAEDNRIRDCFAVSSWWFNENPSFCQLHAPNLKMLLINISAHGSLNSLDLSTLTFEGMQGLQ</sequence>
<evidence type="ECO:0000256" key="1">
    <source>
        <dbReference type="ARBA" id="ARBA00022614"/>
    </source>
</evidence>
<dbReference type="PANTHER" id="PTHR33463">
    <property type="entry name" value="NB-ARC DOMAIN-CONTAINING PROTEIN-RELATED"/>
    <property type="match status" value="1"/>
</dbReference>
<dbReference type="InterPro" id="IPR002182">
    <property type="entry name" value="NB-ARC"/>
</dbReference>
<evidence type="ECO:0000313" key="8">
    <source>
        <dbReference type="Proteomes" id="UP000236291"/>
    </source>
</evidence>
<name>A0A2K3JMA0_TRIPR</name>
<dbReference type="AlphaFoldDB" id="A0A2K3JMA0"/>
<dbReference type="Pfam" id="PF00931">
    <property type="entry name" value="NB-ARC"/>
    <property type="match status" value="1"/>
</dbReference>
<feature type="non-terminal residue" evidence="7">
    <location>
        <position position="274"/>
    </location>
</feature>
<keyword evidence="4" id="KW-0611">Plant defense</keyword>
<dbReference type="GO" id="GO:0005524">
    <property type="term" value="F:ATP binding"/>
    <property type="evidence" value="ECO:0007669"/>
    <property type="project" value="UniProtKB-KW"/>
</dbReference>
<dbReference type="InterPro" id="IPR027417">
    <property type="entry name" value="P-loop_NTPase"/>
</dbReference>
<dbReference type="PANTHER" id="PTHR33463:SF183">
    <property type="entry name" value="NB-ARC DOMAIN DISEASE RESISTANCE PROTEIN"/>
    <property type="match status" value="1"/>
</dbReference>
<evidence type="ECO:0000259" key="6">
    <source>
        <dbReference type="Pfam" id="PF00931"/>
    </source>
</evidence>
<dbReference type="InterPro" id="IPR036388">
    <property type="entry name" value="WH-like_DNA-bd_sf"/>
</dbReference>
<dbReference type="GO" id="GO:0006952">
    <property type="term" value="P:defense response"/>
    <property type="evidence" value="ECO:0007669"/>
    <property type="project" value="UniProtKB-KW"/>
</dbReference>
<comment type="caution">
    <text evidence="7">The sequence shown here is derived from an EMBL/GenBank/DDBJ whole genome shotgun (WGS) entry which is preliminary data.</text>
</comment>
<dbReference type="SUPFAM" id="SSF52540">
    <property type="entry name" value="P-loop containing nucleoside triphosphate hydrolases"/>
    <property type="match status" value="1"/>
</dbReference>
<feature type="domain" description="NB-ARC" evidence="6">
    <location>
        <begin position="2"/>
        <end position="41"/>
    </location>
</feature>
<dbReference type="Gene3D" id="1.10.8.430">
    <property type="entry name" value="Helical domain of apoptotic protease-activating factors"/>
    <property type="match status" value="1"/>
</dbReference>
<evidence type="ECO:0000256" key="2">
    <source>
        <dbReference type="ARBA" id="ARBA00022737"/>
    </source>
</evidence>
<dbReference type="InterPro" id="IPR050905">
    <property type="entry name" value="Plant_NBS-LRR"/>
</dbReference>
<evidence type="ECO:0000256" key="5">
    <source>
        <dbReference type="ARBA" id="ARBA00022840"/>
    </source>
</evidence>
<keyword evidence="2" id="KW-0677">Repeat</keyword>
<dbReference type="GO" id="GO:0043531">
    <property type="term" value="F:ADP binding"/>
    <property type="evidence" value="ECO:0007669"/>
    <property type="project" value="InterPro"/>
</dbReference>
<dbReference type="Proteomes" id="UP000236291">
    <property type="component" value="Unassembled WGS sequence"/>
</dbReference>
<reference evidence="7 8" key="1">
    <citation type="journal article" date="2014" name="Am. J. Bot.">
        <title>Genome assembly and annotation for red clover (Trifolium pratense; Fabaceae).</title>
        <authorList>
            <person name="Istvanek J."/>
            <person name="Jaros M."/>
            <person name="Krenek A."/>
            <person name="Repkova J."/>
        </authorList>
    </citation>
    <scope>NUCLEOTIDE SEQUENCE [LARGE SCALE GENOMIC DNA]</scope>
    <source>
        <strain evidence="8">cv. Tatra</strain>
        <tissue evidence="7">Young leaves</tissue>
    </source>
</reference>
<organism evidence="7 8">
    <name type="scientific">Trifolium pratense</name>
    <name type="common">Red clover</name>
    <dbReference type="NCBI Taxonomy" id="57577"/>
    <lineage>
        <taxon>Eukaryota</taxon>
        <taxon>Viridiplantae</taxon>
        <taxon>Streptophyta</taxon>
        <taxon>Embryophyta</taxon>
        <taxon>Tracheophyta</taxon>
        <taxon>Spermatophyta</taxon>
        <taxon>Magnoliopsida</taxon>
        <taxon>eudicotyledons</taxon>
        <taxon>Gunneridae</taxon>
        <taxon>Pentapetalae</taxon>
        <taxon>rosids</taxon>
        <taxon>fabids</taxon>
        <taxon>Fabales</taxon>
        <taxon>Fabaceae</taxon>
        <taxon>Papilionoideae</taxon>
        <taxon>50 kb inversion clade</taxon>
        <taxon>NPAAA clade</taxon>
        <taxon>Hologalegina</taxon>
        <taxon>IRL clade</taxon>
        <taxon>Trifolieae</taxon>
        <taxon>Trifolium</taxon>
    </lineage>
</organism>
<keyword evidence="1" id="KW-0433">Leucine-rich repeat</keyword>
<gene>
    <name evidence="7" type="ORF">L195_g048791</name>
</gene>
<proteinExistence type="predicted"/>
<reference evidence="7 8" key="2">
    <citation type="journal article" date="2017" name="Front. Plant Sci.">
        <title>Gene Classification and Mining of Molecular Markers Useful in Red Clover (Trifolium pratense) Breeding.</title>
        <authorList>
            <person name="Istvanek J."/>
            <person name="Dluhosova J."/>
            <person name="Dluhos P."/>
            <person name="Patkova L."/>
            <person name="Nedelnik J."/>
            <person name="Repkova J."/>
        </authorList>
    </citation>
    <scope>NUCLEOTIDE SEQUENCE [LARGE SCALE GENOMIC DNA]</scope>
    <source>
        <strain evidence="8">cv. Tatra</strain>
        <tissue evidence="7">Young leaves</tissue>
    </source>
</reference>
<evidence type="ECO:0000256" key="3">
    <source>
        <dbReference type="ARBA" id="ARBA00022741"/>
    </source>
</evidence>
<dbReference type="STRING" id="57577.A0A2K3JMA0"/>